<reference evidence="1" key="1">
    <citation type="submission" date="2019-08" db="EMBL/GenBank/DDBJ databases">
        <authorList>
            <person name="Kucharzyk K."/>
            <person name="Murdoch R.W."/>
            <person name="Higgins S."/>
            <person name="Loffler F."/>
        </authorList>
    </citation>
    <scope>NUCLEOTIDE SEQUENCE</scope>
</reference>
<sequence length="141" mass="16383">MYGGWYPSLRRVLDHRITRVASGTDDKVGTEIAYDLFCLARCGHQRFCGVEIVRDVRRLHAASEILYLYSDEIVARLSDKPTLHTLFRTNKENLRFRIFLFHHPRKRYRRIDMSGGASAGKHNVHYDHSFHRARSGKNAPG</sequence>
<protein>
    <submittedName>
        <fullName evidence="1">Uncharacterized protein</fullName>
    </submittedName>
</protein>
<gene>
    <name evidence="1" type="ORF">SDC9_151696</name>
</gene>
<organism evidence="1">
    <name type="scientific">bioreactor metagenome</name>
    <dbReference type="NCBI Taxonomy" id="1076179"/>
    <lineage>
        <taxon>unclassified sequences</taxon>
        <taxon>metagenomes</taxon>
        <taxon>ecological metagenomes</taxon>
    </lineage>
</organism>
<name>A0A645ER00_9ZZZZ</name>
<comment type="caution">
    <text evidence="1">The sequence shown here is derived from an EMBL/GenBank/DDBJ whole genome shotgun (WGS) entry which is preliminary data.</text>
</comment>
<evidence type="ECO:0000313" key="1">
    <source>
        <dbReference type="EMBL" id="MPN04458.1"/>
    </source>
</evidence>
<accession>A0A645ER00</accession>
<dbReference type="AlphaFoldDB" id="A0A645ER00"/>
<dbReference type="EMBL" id="VSSQ01050363">
    <property type="protein sequence ID" value="MPN04458.1"/>
    <property type="molecule type" value="Genomic_DNA"/>
</dbReference>
<proteinExistence type="predicted"/>